<dbReference type="PANTHER" id="PTHR37984">
    <property type="entry name" value="PROTEIN CBG26694"/>
    <property type="match status" value="1"/>
</dbReference>
<keyword evidence="19" id="KW-0233">DNA recombination</keyword>
<comment type="subunit">
    <text evidence="2">Component of the NuA4 histone acetyltransferase complex.</text>
</comment>
<keyword evidence="8" id="KW-0479">Metal-binding</keyword>
<dbReference type="InterPro" id="IPR036875">
    <property type="entry name" value="Znf_CCHC_sf"/>
</dbReference>
<feature type="region of interest" description="Disordered" evidence="22">
    <location>
        <begin position="433"/>
        <end position="460"/>
    </location>
</feature>
<dbReference type="Gene3D" id="2.40.50.40">
    <property type="match status" value="1"/>
</dbReference>
<feature type="domain" description="Integrase catalytic" evidence="26">
    <location>
        <begin position="1538"/>
        <end position="1700"/>
    </location>
</feature>
<dbReference type="eggNOG" id="KOG0017">
    <property type="taxonomic scope" value="Eukaryota"/>
</dbReference>
<dbReference type="InterPro" id="IPR021109">
    <property type="entry name" value="Peptidase_aspartic_dom_sf"/>
</dbReference>
<evidence type="ECO:0000259" key="26">
    <source>
        <dbReference type="PROSITE" id="PS50994"/>
    </source>
</evidence>
<dbReference type="Pfam" id="PF24626">
    <property type="entry name" value="SH3_Tf2-1"/>
    <property type="match status" value="1"/>
</dbReference>
<dbReference type="GO" id="GO:0004519">
    <property type="term" value="F:endonuclease activity"/>
    <property type="evidence" value="ECO:0007669"/>
    <property type="project" value="UniProtKB-KW"/>
</dbReference>
<evidence type="ECO:0000256" key="1">
    <source>
        <dbReference type="ARBA" id="ARBA00004173"/>
    </source>
</evidence>
<keyword evidence="20" id="KW-0863">Zinc-finger</keyword>
<keyword evidence="17" id="KW-0238">DNA-binding</keyword>
<feature type="compositionally biased region" description="Low complexity" evidence="22">
    <location>
        <begin position="319"/>
        <end position="328"/>
    </location>
</feature>
<keyword evidence="15" id="KW-0695">RNA-directed DNA polymerase</keyword>
<evidence type="ECO:0000256" key="11">
    <source>
        <dbReference type="ARBA" id="ARBA00022801"/>
    </source>
</evidence>
<reference evidence="28" key="1">
    <citation type="journal article" date="2015" name="Genome Announc.">
        <title>Draft genome sequence of the cellulolytic fungus Chaetomium globosum.</title>
        <authorList>
            <person name="Cuomo C.A."/>
            <person name="Untereiner W.A."/>
            <person name="Ma L.-J."/>
            <person name="Grabherr M."/>
            <person name="Birren B.W."/>
        </authorList>
    </citation>
    <scope>NUCLEOTIDE SEQUENCE [LARGE SCALE GENOMIC DNA]</scope>
    <source>
        <strain evidence="28">ATCC 6205 / CBS 148.51 / DSM 1962 / NBRC 6347 / NRRL 1970</strain>
    </source>
</reference>
<proteinExistence type="predicted"/>
<comment type="subcellular location">
    <subcellularLocation>
        <location evidence="1">Mitochondrion</location>
    </subcellularLocation>
</comment>
<feature type="region of interest" description="Disordered" evidence="22">
    <location>
        <begin position="689"/>
        <end position="780"/>
    </location>
</feature>
<keyword evidence="28" id="KW-1185">Reference proteome</keyword>
<dbReference type="InterPro" id="IPR050951">
    <property type="entry name" value="Retrovirus_Pol_polyprotein"/>
</dbReference>
<accession>Q2HHR9</accession>
<dbReference type="RefSeq" id="XP_001219456.1">
    <property type="nucleotide sequence ID" value="XM_001219455.1"/>
</dbReference>
<evidence type="ECO:0000256" key="19">
    <source>
        <dbReference type="ARBA" id="ARBA00023172"/>
    </source>
</evidence>
<dbReference type="Gene3D" id="2.40.70.10">
    <property type="entry name" value="Acid Proteases"/>
    <property type="match status" value="1"/>
</dbReference>
<dbReference type="FunCoup" id="Q2HHR9">
    <property type="interactions" value="23"/>
</dbReference>
<keyword evidence="21" id="KW-0175">Coiled coil</keyword>
<dbReference type="Pfam" id="PF17921">
    <property type="entry name" value="Integrase_H2C2"/>
    <property type="match status" value="1"/>
</dbReference>
<dbReference type="GO" id="GO:0003887">
    <property type="term" value="F:DNA-directed DNA polymerase activity"/>
    <property type="evidence" value="ECO:0007669"/>
    <property type="project" value="UniProtKB-KW"/>
</dbReference>
<evidence type="ECO:0000256" key="12">
    <source>
        <dbReference type="ARBA" id="ARBA00022842"/>
    </source>
</evidence>
<keyword evidence="13" id="KW-0694">RNA-binding</keyword>
<dbReference type="GO" id="GO:0006310">
    <property type="term" value="P:DNA recombination"/>
    <property type="evidence" value="ECO:0007669"/>
    <property type="project" value="UniProtKB-KW"/>
</dbReference>
<evidence type="ECO:0000313" key="27">
    <source>
        <dbReference type="EMBL" id="EAQ92000.1"/>
    </source>
</evidence>
<dbReference type="VEuPathDB" id="FungiDB:CHGG_00235"/>
<evidence type="ECO:0000256" key="22">
    <source>
        <dbReference type="SAM" id="MobiDB-lite"/>
    </source>
</evidence>
<evidence type="ECO:0000256" key="6">
    <source>
        <dbReference type="ARBA" id="ARBA00022695"/>
    </source>
</evidence>
<dbReference type="OrthoDB" id="5152741at2759"/>
<evidence type="ECO:0000256" key="7">
    <source>
        <dbReference type="ARBA" id="ARBA00022722"/>
    </source>
</evidence>
<dbReference type="GO" id="GO:0004190">
    <property type="term" value="F:aspartic-type endopeptidase activity"/>
    <property type="evidence" value="ECO:0007669"/>
    <property type="project" value="UniProtKB-KW"/>
</dbReference>
<feature type="domain" description="Reverse transcriptase" evidence="25">
    <location>
        <begin position="958"/>
        <end position="1138"/>
    </location>
</feature>
<dbReference type="EMBL" id="CH408029">
    <property type="protein sequence ID" value="EAQ92000.1"/>
    <property type="molecule type" value="Genomic_DNA"/>
</dbReference>
<dbReference type="InterPro" id="IPR041373">
    <property type="entry name" value="RT_RNaseH"/>
</dbReference>
<dbReference type="GO" id="GO:0005634">
    <property type="term" value="C:nucleus"/>
    <property type="evidence" value="ECO:0007669"/>
    <property type="project" value="UniProtKB-ARBA"/>
</dbReference>
<feature type="region of interest" description="Disordered" evidence="22">
    <location>
        <begin position="314"/>
        <end position="338"/>
    </location>
</feature>
<dbReference type="InterPro" id="IPR001878">
    <property type="entry name" value="Znf_CCHC"/>
</dbReference>
<dbReference type="InterPro" id="IPR056924">
    <property type="entry name" value="SH3_Tf2-1"/>
</dbReference>
<evidence type="ECO:0000256" key="17">
    <source>
        <dbReference type="ARBA" id="ARBA00023125"/>
    </source>
</evidence>
<dbReference type="SMART" id="SM00343">
    <property type="entry name" value="ZnF_C2HC"/>
    <property type="match status" value="1"/>
</dbReference>
<dbReference type="SMART" id="SM00298">
    <property type="entry name" value="CHROMO"/>
    <property type="match status" value="1"/>
</dbReference>
<dbReference type="GeneID" id="4386591"/>
<dbReference type="PROSITE" id="PS50158">
    <property type="entry name" value="ZF_CCHC"/>
    <property type="match status" value="1"/>
</dbReference>
<feature type="region of interest" description="Disordered" evidence="22">
    <location>
        <begin position="1909"/>
        <end position="1967"/>
    </location>
</feature>
<keyword evidence="4" id="KW-0645">Protease</keyword>
<dbReference type="SUPFAM" id="SSF56672">
    <property type="entry name" value="DNA/RNA polymerases"/>
    <property type="match status" value="1"/>
</dbReference>
<dbReference type="PROSITE" id="PS50994">
    <property type="entry name" value="INTEGRASE"/>
    <property type="match status" value="1"/>
</dbReference>
<evidence type="ECO:0000256" key="13">
    <source>
        <dbReference type="ARBA" id="ARBA00022884"/>
    </source>
</evidence>
<evidence type="ECO:0000259" key="24">
    <source>
        <dbReference type="PROSITE" id="PS50158"/>
    </source>
</evidence>
<dbReference type="GO" id="GO:0003964">
    <property type="term" value="F:RNA-directed DNA polymerase activity"/>
    <property type="evidence" value="ECO:0007669"/>
    <property type="project" value="UniProtKB-KW"/>
</dbReference>
<feature type="compositionally biased region" description="Gly residues" evidence="22">
    <location>
        <begin position="386"/>
        <end position="398"/>
    </location>
</feature>
<feature type="domain" description="CCHC-type" evidence="24">
    <location>
        <begin position="364"/>
        <end position="379"/>
    </location>
</feature>
<evidence type="ECO:0000256" key="20">
    <source>
        <dbReference type="PROSITE-ProRule" id="PRU00047"/>
    </source>
</evidence>
<dbReference type="GO" id="GO:0008270">
    <property type="term" value="F:zinc ion binding"/>
    <property type="evidence" value="ECO:0007669"/>
    <property type="project" value="UniProtKB-KW"/>
</dbReference>
<feature type="compositionally biased region" description="Basic residues" evidence="22">
    <location>
        <begin position="701"/>
        <end position="716"/>
    </location>
</feature>
<dbReference type="SUPFAM" id="SSF54160">
    <property type="entry name" value="Chromo domain-like"/>
    <property type="match status" value="1"/>
</dbReference>
<feature type="compositionally biased region" description="Low complexity" evidence="22">
    <location>
        <begin position="434"/>
        <end position="450"/>
    </location>
</feature>
<keyword evidence="11" id="KW-0378">Hydrolase</keyword>
<feature type="domain" description="Chromo" evidence="23">
    <location>
        <begin position="1862"/>
        <end position="1920"/>
    </location>
</feature>
<feature type="coiled-coil region" evidence="21">
    <location>
        <begin position="64"/>
        <end position="105"/>
    </location>
</feature>
<dbReference type="GO" id="GO:0006508">
    <property type="term" value="P:proteolysis"/>
    <property type="evidence" value="ECO:0007669"/>
    <property type="project" value="UniProtKB-KW"/>
</dbReference>
<keyword evidence="6" id="KW-0548">Nucleotidyltransferase</keyword>
<feature type="region of interest" description="Disordered" evidence="22">
    <location>
        <begin position="110"/>
        <end position="135"/>
    </location>
</feature>
<gene>
    <name evidence="27" type="ORF">CHGG_00235</name>
</gene>
<evidence type="ECO:0000256" key="5">
    <source>
        <dbReference type="ARBA" id="ARBA00022679"/>
    </source>
</evidence>
<dbReference type="GO" id="GO:0015074">
    <property type="term" value="P:DNA integration"/>
    <property type="evidence" value="ECO:0007669"/>
    <property type="project" value="UniProtKB-KW"/>
</dbReference>
<evidence type="ECO:0000259" key="23">
    <source>
        <dbReference type="PROSITE" id="PS50013"/>
    </source>
</evidence>
<dbReference type="InterPro" id="IPR001584">
    <property type="entry name" value="Integrase_cat-core"/>
</dbReference>
<evidence type="ECO:0000256" key="16">
    <source>
        <dbReference type="ARBA" id="ARBA00022932"/>
    </source>
</evidence>
<dbReference type="Gene3D" id="3.30.70.270">
    <property type="match status" value="2"/>
</dbReference>
<sequence length="1967" mass="222458">MGDIIAKLDGNAFPSLKNFFQSLRAEVTGSEATAGLIDTMQRDATGREFLKIIDNVVGTQNSRYNNLQANADSLQATVNNGAAELAQYKEALTKARAERDTWEKAAGRIRAGSGDTPVDRDGSMPHPTPFTGDEMDTAKRTSQFRTWQTRIMGRWVSRPQEFSTEGKKIIYASALLEGSAAAGVFKGVEKVTASPDNSDDWPWKTATDFMNHLARKYATMDLAANAENKLRSLSQKDQFAAFTDFLTEYTNLTDVCDWDDTARVRGFRERLSRRMRDALNMQINTPERHDFEGWVTMAQKLAINMEGEDHLRKAVSGDNSNQNRNHNNGGKARDADAMDLDQMRVKMAKIPEEEKLRRVNDGLCFNCGKAGHQARLCRSPTNTGRNGRGGARGGGQRGGYHDRYGNQGQPQAYYGSQQGDNGNQFGGAYQQPWGLSGPGNNPNTNNGAYHGNHRGAPARRGGMHDGYRGDYRGGYKPQVRFMDVQNPGRVVGEVDPEGSWGGDGQPATGIVLAGADDRLVISAIGQKNSITLSSYLLVNGRAIPCVSLVDSGCTGLAFLDFKFAVRHHIPLTKLRERKPLFLADGALSSWIEWKTEVGLVVGDHRERLQFYITTLAEDNPVILGLPWLSKHNPAVDWKNLSLTFGEDCRGRCLPLQMAGLTAPTNTKKQFHARVEDAEDEGEPGEHIEVSIGQRSAEQRTARSRRRRDWRHRQQLARHRDAAEARGGPRWTLAPPHARARLIPNQPSHTPQQARKAAGRRVSPVRQGRPPLVTATPPRTGRIDGKDIKLLNAPNFALFCRQKGVTAMRITFGELEEAMRAAPDTELPNLSDSFFKNLLHRGGKADDYKAQLPTDFHDFIDEVWRDGPTMRRITEEDARKFFDKSDKPSLTADEIKARLPPEYRDLFEAFLPQEADTLPPHRSYDHKIELVPGSKPPFSRNRPLSPMELRVVKRWLDDNLVKGFIRPSKSSSASPLLLAQKPGGGVRICVDYRGVNNISMKSRYPIPLIKETLDSICKARVFTKLDVIAAFNRVRIAEGHEWLTAFITRFGLYESLVTPFGLQGAPATFQHYINDVLYDLLDDCATAYLDDILIYSRSKDDHVKQVRKVLKRLIDAGLQIDIEKCEFHTVKTKYLGLIITPGGIEMDPEKVSAIESWLPPTTRRQLQRFLGFANFYRRFIKNFSGVAKPLHDLTKKTADWDWTDRCQAAFERLKHCFASAPALRIYDWEKPAVVETDASDWSAGGTLLQEADDGELHPVAYFSAKHSAQECNYDIYDKELLAIIKALEEWRPELEGTGQRFDIITDHKNLQTFATTKQLSPRHMRWSEFLSRFNFRIVYRPGAANARPDALSRKPEHMPQGVADDRLRNRKRPLIDPDSFDPLTFDERESLFGMKILQLDVSRHIDDLLTEMYTNSRPLQAVMGALTDPGARAWPRQLKQQLRVPYAECRAVAGKAYFRDRLIIDPEDTDMHLQLIHRTHASGPGGHPGRTKTLDLMNRKYWWPGMSVAVRSYCNACLLCDKTKTPRSLPTGFLKPLPVPMAPWRDISVDYITPLPPCKRREQDFHHVAVVVDRLTKMRHFIPTATLEVEELADRFIERIYSLHGVPETIISDRGTQFVSAFWRTLSARLGVALKPSSAFHPQTNGQTERINAELEQYLRLFCDWAQDDWVDWLPLAEFAGNNTTSETTGVSPFFANYGFHPRMGVEPAQPCPPNITEAQRREFFRASEIAERFKAILEKATALSKQAQDRYEESANRRRSDAPIYHVGDRVMLNMKNYKTGRPTQKLEPRWEGPFQVTKASSHAVTLRLPANMKIFTTFHVSMVRPYRGKGIPGQEQTDDDVTANRGRVVTRTDDGDDVVEWRFEDILDYGKADNGRWQYLVKWEGHDTPTWQPATDLRGCDDAIWKFHDAHPNHPRPPVWVKKRGHDEEGRGSRQRHRDGYGDDDRGRNEGGQPRRQSPRNKTEVT</sequence>
<dbReference type="PROSITE" id="PS50878">
    <property type="entry name" value="RT_POL"/>
    <property type="match status" value="1"/>
</dbReference>
<keyword evidence="18" id="KW-0496">Mitochondrion</keyword>
<keyword evidence="20" id="KW-0862">Zinc</keyword>
<dbReference type="Gene3D" id="3.10.10.10">
    <property type="entry name" value="HIV Type 1 Reverse Transcriptase, subunit A, domain 1"/>
    <property type="match status" value="1"/>
</dbReference>
<dbReference type="SUPFAM" id="SSF53098">
    <property type="entry name" value="Ribonuclease H-like"/>
    <property type="match status" value="1"/>
</dbReference>
<dbReference type="GO" id="GO:0005739">
    <property type="term" value="C:mitochondrion"/>
    <property type="evidence" value="ECO:0007669"/>
    <property type="project" value="UniProtKB-SubCell"/>
</dbReference>
<dbReference type="Pfam" id="PF17917">
    <property type="entry name" value="RT_RNaseH"/>
    <property type="match status" value="1"/>
</dbReference>
<dbReference type="SUPFAM" id="SSF57756">
    <property type="entry name" value="Retrovirus zinc finger-like domains"/>
    <property type="match status" value="1"/>
</dbReference>
<organism evidence="27 28">
    <name type="scientific">Chaetomium globosum (strain ATCC 6205 / CBS 148.51 / DSM 1962 / NBRC 6347 / NRRL 1970)</name>
    <name type="common">Soil fungus</name>
    <dbReference type="NCBI Taxonomy" id="306901"/>
    <lineage>
        <taxon>Eukaryota</taxon>
        <taxon>Fungi</taxon>
        <taxon>Dikarya</taxon>
        <taxon>Ascomycota</taxon>
        <taxon>Pezizomycotina</taxon>
        <taxon>Sordariomycetes</taxon>
        <taxon>Sordariomycetidae</taxon>
        <taxon>Sordariales</taxon>
        <taxon>Chaetomiaceae</taxon>
        <taxon>Chaetomium</taxon>
    </lineage>
</organism>
<evidence type="ECO:0000256" key="3">
    <source>
        <dbReference type="ARBA" id="ARBA00012493"/>
    </source>
</evidence>
<dbReference type="PROSITE" id="PS50013">
    <property type="entry name" value="CHROMO_2"/>
    <property type="match status" value="1"/>
</dbReference>
<dbReference type="InterPro" id="IPR043128">
    <property type="entry name" value="Rev_trsase/Diguanyl_cyclase"/>
</dbReference>
<feature type="compositionally biased region" description="Basic and acidic residues" evidence="22">
    <location>
        <begin position="1926"/>
        <end position="1950"/>
    </location>
</feature>
<keyword evidence="7" id="KW-0540">Nuclease</keyword>
<feature type="region of interest" description="Disordered" evidence="22">
    <location>
        <begin position="378"/>
        <end position="411"/>
    </location>
</feature>
<evidence type="ECO:0000256" key="8">
    <source>
        <dbReference type="ARBA" id="ARBA00022723"/>
    </source>
</evidence>
<dbReference type="InterPro" id="IPR012337">
    <property type="entry name" value="RNaseH-like_sf"/>
</dbReference>
<evidence type="ECO:0000259" key="25">
    <source>
        <dbReference type="PROSITE" id="PS50878"/>
    </source>
</evidence>
<dbReference type="CDD" id="cd09274">
    <property type="entry name" value="RNase_HI_RT_Ty3"/>
    <property type="match status" value="1"/>
</dbReference>
<evidence type="ECO:0000256" key="18">
    <source>
        <dbReference type="ARBA" id="ARBA00023128"/>
    </source>
</evidence>
<dbReference type="OMA" id="HRTHASG"/>
<evidence type="ECO:0000256" key="14">
    <source>
        <dbReference type="ARBA" id="ARBA00022908"/>
    </source>
</evidence>
<dbReference type="GO" id="GO:0003723">
    <property type="term" value="F:RNA binding"/>
    <property type="evidence" value="ECO:0007669"/>
    <property type="project" value="UniProtKB-KW"/>
</dbReference>
<dbReference type="Gene3D" id="3.30.420.10">
    <property type="entry name" value="Ribonuclease H-like superfamily/Ribonuclease H"/>
    <property type="match status" value="1"/>
</dbReference>
<keyword evidence="14" id="KW-0229">DNA integration</keyword>
<dbReference type="Gene3D" id="2.30.30.850">
    <property type="match status" value="1"/>
</dbReference>
<dbReference type="Pfam" id="PF00078">
    <property type="entry name" value="RVT_1"/>
    <property type="match status" value="1"/>
</dbReference>
<feature type="coiled-coil region" evidence="21">
    <location>
        <begin position="1730"/>
        <end position="1757"/>
    </location>
</feature>
<evidence type="ECO:0000256" key="21">
    <source>
        <dbReference type="SAM" id="Coils"/>
    </source>
</evidence>
<dbReference type="EC" id="2.7.7.49" evidence="3"/>
<evidence type="ECO:0000256" key="15">
    <source>
        <dbReference type="ARBA" id="ARBA00022918"/>
    </source>
</evidence>
<dbReference type="FunFam" id="3.30.70.270:FF:000063">
    <property type="entry name" value="Zinc knuckle domaincontaining protein"/>
    <property type="match status" value="1"/>
</dbReference>
<name>Q2HHR9_CHAGB</name>
<dbReference type="Proteomes" id="UP000001056">
    <property type="component" value="Unassembled WGS sequence"/>
</dbReference>
<evidence type="ECO:0000256" key="9">
    <source>
        <dbReference type="ARBA" id="ARBA00022750"/>
    </source>
</evidence>
<dbReference type="CDD" id="cd00303">
    <property type="entry name" value="retropepsin_like"/>
    <property type="match status" value="1"/>
</dbReference>
<dbReference type="CDD" id="cd01647">
    <property type="entry name" value="RT_LTR"/>
    <property type="match status" value="1"/>
</dbReference>
<dbReference type="InterPro" id="IPR041588">
    <property type="entry name" value="Integrase_H2C2"/>
</dbReference>
<evidence type="ECO:0000256" key="2">
    <source>
        <dbReference type="ARBA" id="ARBA00011353"/>
    </source>
</evidence>
<keyword evidence="12" id="KW-0460">Magnesium</keyword>
<dbReference type="InterPro" id="IPR000477">
    <property type="entry name" value="RT_dom"/>
</dbReference>
<protein>
    <recommendedName>
        <fullName evidence="3">RNA-directed DNA polymerase</fullName>
        <ecNumber evidence="3">2.7.7.49</ecNumber>
    </recommendedName>
</protein>
<dbReference type="CDD" id="cd00024">
    <property type="entry name" value="CD_CSD"/>
    <property type="match status" value="1"/>
</dbReference>
<evidence type="ECO:0000313" key="28">
    <source>
        <dbReference type="Proteomes" id="UP000001056"/>
    </source>
</evidence>
<dbReference type="InterPro" id="IPR016197">
    <property type="entry name" value="Chromo-like_dom_sf"/>
</dbReference>
<dbReference type="InParanoid" id="Q2HHR9"/>
<evidence type="ECO:0000256" key="4">
    <source>
        <dbReference type="ARBA" id="ARBA00022670"/>
    </source>
</evidence>
<keyword evidence="16" id="KW-0239">DNA-directed DNA polymerase</keyword>
<dbReference type="GO" id="GO:0006338">
    <property type="term" value="P:chromatin remodeling"/>
    <property type="evidence" value="ECO:0007669"/>
    <property type="project" value="UniProtKB-ARBA"/>
</dbReference>
<dbReference type="InterPro" id="IPR036397">
    <property type="entry name" value="RNaseH_sf"/>
</dbReference>
<dbReference type="HOGENOM" id="CLU_000384_38_3_1"/>
<evidence type="ECO:0000256" key="10">
    <source>
        <dbReference type="ARBA" id="ARBA00022759"/>
    </source>
</evidence>
<dbReference type="GO" id="GO:0003677">
    <property type="term" value="F:DNA binding"/>
    <property type="evidence" value="ECO:0007669"/>
    <property type="project" value="UniProtKB-KW"/>
</dbReference>
<dbReference type="Gene3D" id="1.10.340.70">
    <property type="match status" value="1"/>
</dbReference>
<dbReference type="InterPro" id="IPR043502">
    <property type="entry name" value="DNA/RNA_pol_sf"/>
</dbReference>
<keyword evidence="10" id="KW-0255">Endonuclease</keyword>
<dbReference type="PANTHER" id="PTHR37984:SF5">
    <property type="entry name" value="PROTEIN NYNRIN-LIKE"/>
    <property type="match status" value="1"/>
</dbReference>
<keyword evidence="5" id="KW-0808">Transferase</keyword>
<keyword evidence="9" id="KW-0064">Aspartyl protease</keyword>
<dbReference type="InterPro" id="IPR000953">
    <property type="entry name" value="Chromo/chromo_shadow_dom"/>
</dbReference>